<evidence type="ECO:0000313" key="10">
    <source>
        <dbReference type="EMBL" id="TVU41439.1"/>
    </source>
</evidence>
<dbReference type="Gramene" id="TVU41439">
    <property type="protein sequence ID" value="TVU41439"/>
    <property type="gene ID" value="EJB05_14956"/>
</dbReference>
<keyword evidence="11" id="KW-1185">Reference proteome</keyword>
<reference evidence="10 11" key="1">
    <citation type="journal article" date="2019" name="Sci. Rep.">
        <title>A high-quality genome of Eragrostis curvula grass provides insights into Poaceae evolution and supports new strategies to enhance forage quality.</title>
        <authorList>
            <person name="Carballo J."/>
            <person name="Santos B.A.C.M."/>
            <person name="Zappacosta D."/>
            <person name="Garbus I."/>
            <person name="Selva J.P."/>
            <person name="Gallo C.A."/>
            <person name="Diaz A."/>
            <person name="Albertini E."/>
            <person name="Caccamo M."/>
            <person name="Echenique V."/>
        </authorList>
    </citation>
    <scope>NUCLEOTIDE SEQUENCE [LARGE SCALE GENOMIC DNA]</scope>
    <source>
        <strain evidence="11">cv. Victoria</strain>
        <tissue evidence="10">Leaf</tissue>
    </source>
</reference>
<comment type="caution">
    <text evidence="10">The sequence shown here is derived from an EMBL/GenBank/DDBJ whole genome shotgun (WGS) entry which is preliminary data.</text>
</comment>
<dbReference type="Gene3D" id="1.10.30.10">
    <property type="entry name" value="High mobility group box domain"/>
    <property type="match status" value="1"/>
</dbReference>
<comment type="subcellular location">
    <subcellularLocation>
        <location evidence="1">Nucleus</location>
    </subcellularLocation>
</comment>
<keyword evidence="7" id="KW-0812">Transmembrane</keyword>
<dbReference type="FunFam" id="1.10.30.10:FF:000012">
    <property type="entry name" value="axial regulator YABBY 5-like"/>
    <property type="match status" value="1"/>
</dbReference>
<proteinExistence type="inferred from homology"/>
<dbReference type="GO" id="GO:0050793">
    <property type="term" value="P:regulation of developmental process"/>
    <property type="evidence" value="ECO:0007669"/>
    <property type="project" value="UniProtKB-ARBA"/>
</dbReference>
<dbReference type="PANTHER" id="PTHR31675">
    <property type="entry name" value="PROTEIN YABBY 6-RELATED"/>
    <property type="match status" value="1"/>
</dbReference>
<name>A0A5J9VYV2_9POAL</name>
<dbReference type="Pfam" id="PF24868">
    <property type="entry name" value="YABBY_N"/>
    <property type="match status" value="1"/>
</dbReference>
<evidence type="ECO:0000313" key="11">
    <source>
        <dbReference type="Proteomes" id="UP000324897"/>
    </source>
</evidence>
<dbReference type="GO" id="GO:0005634">
    <property type="term" value="C:nucleus"/>
    <property type="evidence" value="ECO:0007669"/>
    <property type="project" value="UniProtKB-SubCell"/>
</dbReference>
<evidence type="ECO:0000256" key="2">
    <source>
        <dbReference type="ARBA" id="ARBA00010325"/>
    </source>
</evidence>
<dbReference type="PANTHER" id="PTHR31675:SF53">
    <property type="entry name" value="PROTEIN YABBY 1"/>
    <property type="match status" value="1"/>
</dbReference>
<keyword evidence="7" id="KW-0472">Membrane</keyword>
<keyword evidence="3" id="KW-0479">Metal-binding</keyword>
<dbReference type="CDD" id="cd00084">
    <property type="entry name" value="HMG-box_SF"/>
    <property type="match status" value="1"/>
</dbReference>
<dbReference type="InterPro" id="IPR056776">
    <property type="entry name" value="YABBY_N"/>
</dbReference>
<keyword evidence="7" id="KW-1133">Transmembrane helix</keyword>
<evidence type="ECO:0000259" key="8">
    <source>
        <dbReference type="Pfam" id="PF04690"/>
    </source>
</evidence>
<feature type="domain" description="YABBY protein C-terminal" evidence="8">
    <location>
        <begin position="199"/>
        <end position="257"/>
    </location>
</feature>
<sequence>VAVAPLLDLSNFFLPSAAHCPPTRQPTKQLFSSLLLPLLRLFSSLSLVASCCCFLHKPPNSIYHRQAKGTGGIALFIHISCFAFFLLDLIFTTVSRLCEIREMSSQFASEHVCYVNCNYCNTILVVNVPNNCSYNMVTVKCGHCTMVLSMDLSPFHQARSVQDNQVQNRGFQCNNFGSYEPASRNLRTMSMYPMSNNQQQVTQIRPPEKRQRVPSAYNRFIKEEIQRIKTSNPEISHREAFSAAAKNWAHLPQLHFGLSVADGGGGSN</sequence>
<evidence type="ECO:0000259" key="9">
    <source>
        <dbReference type="Pfam" id="PF24868"/>
    </source>
</evidence>
<evidence type="ECO:0000256" key="5">
    <source>
        <dbReference type="ARBA" id="ARBA00022833"/>
    </source>
</evidence>
<dbReference type="InterPro" id="IPR006780">
    <property type="entry name" value="YABBY"/>
</dbReference>
<feature type="non-terminal residue" evidence="10">
    <location>
        <position position="1"/>
    </location>
</feature>
<feature type="transmembrane region" description="Helical" evidence="7">
    <location>
        <begin position="34"/>
        <end position="55"/>
    </location>
</feature>
<dbReference type="GO" id="GO:0010158">
    <property type="term" value="P:abaxial cell fate specification"/>
    <property type="evidence" value="ECO:0007669"/>
    <property type="project" value="TreeGrafter"/>
</dbReference>
<dbReference type="SUPFAM" id="SSF47095">
    <property type="entry name" value="HMG-box"/>
    <property type="match status" value="1"/>
</dbReference>
<feature type="domain" description="YABBY N-terminal" evidence="9">
    <location>
        <begin position="108"/>
        <end position="161"/>
    </location>
</feature>
<organism evidence="10 11">
    <name type="scientific">Eragrostis curvula</name>
    <name type="common">weeping love grass</name>
    <dbReference type="NCBI Taxonomy" id="38414"/>
    <lineage>
        <taxon>Eukaryota</taxon>
        <taxon>Viridiplantae</taxon>
        <taxon>Streptophyta</taxon>
        <taxon>Embryophyta</taxon>
        <taxon>Tracheophyta</taxon>
        <taxon>Spermatophyta</taxon>
        <taxon>Magnoliopsida</taxon>
        <taxon>Liliopsida</taxon>
        <taxon>Poales</taxon>
        <taxon>Poaceae</taxon>
        <taxon>PACMAD clade</taxon>
        <taxon>Chloridoideae</taxon>
        <taxon>Eragrostideae</taxon>
        <taxon>Eragrostidinae</taxon>
        <taxon>Eragrostis</taxon>
    </lineage>
</organism>
<gene>
    <name evidence="10" type="ORF">EJB05_14956</name>
</gene>
<keyword evidence="4" id="KW-0863">Zinc-finger</keyword>
<dbReference type="EMBL" id="RWGY01000007">
    <property type="protein sequence ID" value="TVU41439.1"/>
    <property type="molecule type" value="Genomic_DNA"/>
</dbReference>
<dbReference type="GO" id="GO:0003002">
    <property type="term" value="P:regionalization"/>
    <property type="evidence" value="ECO:0007669"/>
    <property type="project" value="UniProtKB-ARBA"/>
</dbReference>
<dbReference type="AlphaFoldDB" id="A0A5J9VYV2"/>
<dbReference type="GO" id="GO:0008270">
    <property type="term" value="F:zinc ion binding"/>
    <property type="evidence" value="ECO:0007669"/>
    <property type="project" value="UniProtKB-KW"/>
</dbReference>
<accession>A0A5J9VYV2</accession>
<evidence type="ECO:0000256" key="1">
    <source>
        <dbReference type="ARBA" id="ARBA00004123"/>
    </source>
</evidence>
<dbReference type="Proteomes" id="UP000324897">
    <property type="component" value="Chromosome 4"/>
</dbReference>
<evidence type="ECO:0000256" key="4">
    <source>
        <dbReference type="ARBA" id="ARBA00022771"/>
    </source>
</evidence>
<comment type="similarity">
    <text evidence="2">Belongs to the YABBY family.</text>
</comment>
<dbReference type="InterPro" id="IPR056775">
    <property type="entry name" value="YABBY_C"/>
</dbReference>
<feature type="transmembrane region" description="Helical" evidence="7">
    <location>
        <begin position="75"/>
        <end position="94"/>
    </location>
</feature>
<dbReference type="Pfam" id="PF04690">
    <property type="entry name" value="YABBY"/>
    <property type="match status" value="1"/>
</dbReference>
<evidence type="ECO:0000256" key="3">
    <source>
        <dbReference type="ARBA" id="ARBA00022723"/>
    </source>
</evidence>
<evidence type="ECO:0000256" key="7">
    <source>
        <dbReference type="SAM" id="Phobius"/>
    </source>
</evidence>
<evidence type="ECO:0000256" key="6">
    <source>
        <dbReference type="ARBA" id="ARBA00023242"/>
    </source>
</evidence>
<keyword evidence="6" id="KW-0539">Nucleus</keyword>
<keyword evidence="5" id="KW-0862">Zinc</keyword>
<dbReference type="InterPro" id="IPR036910">
    <property type="entry name" value="HMG_box_dom_sf"/>
</dbReference>
<dbReference type="OrthoDB" id="667577at2759"/>
<protein>
    <submittedName>
        <fullName evidence="10">Uncharacterized protein</fullName>
    </submittedName>
</protein>